<keyword evidence="2" id="KW-1133">Transmembrane helix</keyword>
<evidence type="ECO:0000313" key="4">
    <source>
        <dbReference type="Proteomes" id="UP000078348"/>
    </source>
</evidence>
<proteinExistence type="predicted"/>
<sequence length="845" mass="93451">MNEMHCKTITGDIVTSLRVQKHQEKQVLQLHFNKTGVKWNIQPKIKGIDLRPNGQVIVSTGEVLPKMTFVFTALASKENATLPFDIEVYGCEYGSFTKLKDGTVPIDLFHNSELVYSGVSHGVYLCIPHGDYTYRSPNSTATRFSVYDEDGTHFHTSVFNGFGEPIEGSFSNDFNTPMEISFPSTVSLLRGIEKRMLLHSRGPITNVTVQPPLLFNANLFQLTVMTRAEGVTTYTITANYGDRHAQTTFTVYCGSCPEGTTLVRTSMDMKALSYSLPAASPDLFTFSQSFCVAGESFDVHVYPYGEGSLFFYTGGQLLYEYRSVASNVTRVFSVQFRPYLQFASSLAFFVGEPPSRWNQPRFKDSKWLRASEGGWGAFDASGTACFRGGFTVDDPYRYAFFLLHLRGEGDAEVFVDGSLFSRASLRNDSATVVIPSSSLKKGQNVVAVRLRDSSVLPTADDYSVHPSTLDSPVFPSHFITSPLEGNSTIRFAMALDATNTPRLPMLDGEASAEQASPDPKHPPEKAFALLSCADSAWTGTFPAELAFNFTHAQQLINLVQMRLPHGRYTLEIVGANDADRTTLGRFNGDNIAELRRGVAFASTRAFQSVHFFFNSSQAGAPFSVSCVRLYSHTSFPCPWKPGCGRSVEGAVAVKGCPLGSTGRRRLTCVRESGGPYWADDRSQCFATNPVKGMVYIDWSFTISNMTEEEWGGRKSELAALLAESMYLKAETVQYLYEDFWADGETTVMKGFSRCCVKSVYGEALEYDFHEMMARFGEVVGKMGAYSGSIDKVTLRRHVNWALVISVSVLTIIVVLLAAVYFASRARKGNKKRLLRKGSGEHVSLL</sequence>
<organism evidence="3 4">
    <name type="scientific">Blastocystis sp. subtype 1 (strain ATCC 50177 / NandII)</name>
    <dbReference type="NCBI Taxonomy" id="478820"/>
    <lineage>
        <taxon>Eukaryota</taxon>
        <taxon>Sar</taxon>
        <taxon>Stramenopiles</taxon>
        <taxon>Bigyra</taxon>
        <taxon>Opalozoa</taxon>
        <taxon>Opalinata</taxon>
        <taxon>Blastocystidae</taxon>
        <taxon>Blastocystis</taxon>
    </lineage>
</organism>
<evidence type="ECO:0000256" key="1">
    <source>
        <dbReference type="SAM" id="MobiDB-lite"/>
    </source>
</evidence>
<dbReference type="Proteomes" id="UP000078348">
    <property type="component" value="Unassembled WGS sequence"/>
</dbReference>
<feature type="region of interest" description="Disordered" evidence="1">
    <location>
        <begin position="502"/>
        <end position="522"/>
    </location>
</feature>
<dbReference type="Gene3D" id="2.60.120.260">
    <property type="entry name" value="Galactose-binding domain-like"/>
    <property type="match status" value="1"/>
</dbReference>
<protein>
    <submittedName>
        <fullName evidence="3">Uncharacterized protein</fullName>
    </submittedName>
</protein>
<dbReference type="SUPFAM" id="SSF49785">
    <property type="entry name" value="Galactose-binding domain-like"/>
    <property type="match status" value="1"/>
</dbReference>
<keyword evidence="2" id="KW-0472">Membrane</keyword>
<dbReference type="AlphaFoldDB" id="A0A196SGN4"/>
<evidence type="ECO:0000313" key="3">
    <source>
        <dbReference type="EMBL" id="OAO16220.1"/>
    </source>
</evidence>
<name>A0A196SGN4_BLAHN</name>
<feature type="transmembrane region" description="Helical" evidence="2">
    <location>
        <begin position="800"/>
        <end position="822"/>
    </location>
</feature>
<keyword evidence="4" id="KW-1185">Reference proteome</keyword>
<gene>
    <name evidence="3" type="ORF">AV274_2045</name>
</gene>
<dbReference type="EMBL" id="LXWW01000093">
    <property type="protein sequence ID" value="OAO16220.1"/>
    <property type="molecule type" value="Genomic_DNA"/>
</dbReference>
<reference evidence="3 4" key="1">
    <citation type="submission" date="2016-05" db="EMBL/GenBank/DDBJ databases">
        <title>Nuclear genome of Blastocystis sp. subtype 1 NandII.</title>
        <authorList>
            <person name="Gentekaki E."/>
            <person name="Curtis B."/>
            <person name="Stairs C."/>
            <person name="Eme L."/>
            <person name="Herman E."/>
            <person name="Klimes V."/>
            <person name="Arias M.C."/>
            <person name="Elias M."/>
            <person name="Hilliou F."/>
            <person name="Klute M."/>
            <person name="Malik S.-B."/>
            <person name="Pightling A."/>
            <person name="Rachubinski R."/>
            <person name="Salas D."/>
            <person name="Schlacht A."/>
            <person name="Suga H."/>
            <person name="Archibald J."/>
            <person name="Ball S.G."/>
            <person name="Clark G."/>
            <person name="Dacks J."/>
            <person name="Van Der Giezen M."/>
            <person name="Tsaousis A."/>
            <person name="Roger A."/>
        </authorList>
    </citation>
    <scope>NUCLEOTIDE SEQUENCE [LARGE SCALE GENOMIC DNA]</scope>
    <source>
        <strain evidence="4">ATCC 50177 / NandII</strain>
    </source>
</reference>
<dbReference type="InterPro" id="IPR008979">
    <property type="entry name" value="Galactose-bd-like_sf"/>
</dbReference>
<keyword evidence="2" id="KW-0812">Transmembrane</keyword>
<accession>A0A196SGN4</accession>
<evidence type="ECO:0000256" key="2">
    <source>
        <dbReference type="SAM" id="Phobius"/>
    </source>
</evidence>
<comment type="caution">
    <text evidence="3">The sequence shown here is derived from an EMBL/GenBank/DDBJ whole genome shotgun (WGS) entry which is preliminary data.</text>
</comment>